<keyword evidence="5" id="KW-1185">Reference proteome</keyword>
<keyword evidence="4" id="KW-0449">Lipoprotein</keyword>
<dbReference type="PANTHER" id="PTHR43208:SF1">
    <property type="entry name" value="ABC TRANSPORTER SUBSTRATE-BINDING PROTEIN"/>
    <property type="match status" value="1"/>
</dbReference>
<reference evidence="5" key="1">
    <citation type="submission" date="2012-02" db="EMBL/GenBank/DDBJ databases">
        <title>Complete sequence of Mesorhizobium australicum WSM2073.</title>
        <authorList>
            <person name="Lucas S."/>
            <person name="Han J."/>
            <person name="Lapidus A."/>
            <person name="Cheng J.-F."/>
            <person name="Goodwin L."/>
            <person name="Pitluck S."/>
            <person name="Peters L."/>
            <person name="Gu W."/>
            <person name="Detter J.C."/>
            <person name="Han C."/>
            <person name="Tapia R."/>
            <person name="Land M."/>
            <person name="Hauser L."/>
            <person name="Kyrpides N."/>
            <person name="Ivanova N."/>
            <person name="Pagani I."/>
            <person name="Reeve W.G."/>
            <person name="Howieson J.G."/>
            <person name="Tiwari R.P."/>
            <person name="O'Hara G.W."/>
            <person name="Atkins C.A."/>
            <person name="Ronson C.W."/>
            <person name="Nandasena K.G."/>
            <person name="Woyke T."/>
        </authorList>
    </citation>
    <scope>NUCLEOTIDE SEQUENCE [LARGE SCALE GENOMIC DNA]</scope>
    <source>
        <strain evidence="5">LMG 24608 / HAMBI 3006 / WSM2073</strain>
    </source>
</reference>
<evidence type="ECO:0000313" key="5">
    <source>
        <dbReference type="Proteomes" id="UP000010998"/>
    </source>
</evidence>
<dbReference type="AlphaFoldDB" id="L0KHT5"/>
<dbReference type="HOGENOM" id="CLU_038813_1_1_5"/>
<dbReference type="Pfam" id="PF02608">
    <property type="entry name" value="Bmp"/>
    <property type="match status" value="1"/>
</dbReference>
<dbReference type="STRING" id="754035.Mesau_01151"/>
<evidence type="ECO:0000256" key="1">
    <source>
        <dbReference type="ARBA" id="ARBA00022729"/>
    </source>
</evidence>
<dbReference type="EMBL" id="CP003358">
    <property type="protein sequence ID" value="AGB43628.1"/>
    <property type="molecule type" value="Genomic_DNA"/>
</dbReference>
<dbReference type="Gene3D" id="3.40.50.2300">
    <property type="match status" value="2"/>
</dbReference>
<organism evidence="4 5">
    <name type="scientific">Mesorhizobium australicum (strain HAMBI 3006 / LMG 24608 / WSM2073)</name>
    <dbReference type="NCBI Taxonomy" id="754035"/>
    <lineage>
        <taxon>Bacteria</taxon>
        <taxon>Pseudomonadati</taxon>
        <taxon>Pseudomonadota</taxon>
        <taxon>Alphaproteobacteria</taxon>
        <taxon>Hyphomicrobiales</taxon>
        <taxon>Phyllobacteriaceae</taxon>
        <taxon>Mesorhizobium</taxon>
    </lineage>
</organism>
<evidence type="ECO:0000256" key="2">
    <source>
        <dbReference type="SAM" id="MobiDB-lite"/>
    </source>
</evidence>
<accession>L0KHT5</accession>
<gene>
    <name evidence="4" type="ordered locus">Mesau_01151</name>
</gene>
<keyword evidence="1" id="KW-0732">Signal</keyword>
<name>L0KHT5_MESAW</name>
<evidence type="ECO:0000259" key="3">
    <source>
        <dbReference type="Pfam" id="PF02608"/>
    </source>
</evidence>
<dbReference type="InterPro" id="IPR003760">
    <property type="entry name" value="PnrA-like"/>
</dbReference>
<protein>
    <submittedName>
        <fullName evidence="4">Putative ABC-type transport system, periplasmic component/surface lipoprotein</fullName>
    </submittedName>
</protein>
<feature type="compositionally biased region" description="Basic and acidic residues" evidence="2">
    <location>
        <begin position="1"/>
        <end position="15"/>
    </location>
</feature>
<feature type="compositionally biased region" description="Basic and acidic residues" evidence="2">
    <location>
        <begin position="25"/>
        <end position="53"/>
    </location>
</feature>
<dbReference type="CDD" id="cd06304">
    <property type="entry name" value="PBP1_BmpA_Med_PnrA-like"/>
    <property type="match status" value="1"/>
</dbReference>
<feature type="region of interest" description="Disordered" evidence="2">
    <location>
        <begin position="1"/>
        <end position="53"/>
    </location>
</feature>
<dbReference type="KEGG" id="mam:Mesau_01151"/>
<sequence>MLDPAKFDHVDKSPDPFHSSPSDFRNGRLDTAVKQRGTSMEDRKNRSHSMREGLSRRNVLELGALGLAATMLPGAAFAAGKKLKVAAIFATPIEEPWDNQIHVALQKAQKELGIEYKWSEKVQTADFSRVMREYAQGGYQLVLGDAFAAERESRRTAKQFPKTAWLFGSGAGPAEPNFGVFDNWIHEPAYLSGMIAGKMSKSGTVGAVAAMGIPEVNRLVNAFFAGAKEVNPNVKKKVAFIGSFFDPPKAKEAAVAQIDAGVDVIYAERFGVIEAAVEKKIFAISNMSDQSSLGPDTVITGPVWDMYPTVEQAIKLVKAGVYTAQDYGDFSRMAKGGSYLAPFHKFDKTLPAEVKDLVEKKKAEILEGNFRVDVDENTPVSD</sequence>
<dbReference type="GO" id="GO:0005886">
    <property type="term" value="C:plasma membrane"/>
    <property type="evidence" value="ECO:0007669"/>
    <property type="project" value="InterPro"/>
</dbReference>
<dbReference type="Proteomes" id="UP000010998">
    <property type="component" value="Chromosome"/>
</dbReference>
<dbReference type="InterPro" id="IPR052910">
    <property type="entry name" value="ABC-Purine-Binding"/>
</dbReference>
<dbReference type="PANTHER" id="PTHR43208">
    <property type="entry name" value="ABC TRANSPORTER SUBSTRATE-BINDING PROTEIN"/>
    <property type="match status" value="1"/>
</dbReference>
<evidence type="ECO:0000313" key="4">
    <source>
        <dbReference type="EMBL" id="AGB43628.1"/>
    </source>
</evidence>
<feature type="domain" description="ABC transporter substrate-binding protein PnrA-like" evidence="3">
    <location>
        <begin position="95"/>
        <end position="315"/>
    </location>
</feature>
<dbReference type="eggNOG" id="COG1744">
    <property type="taxonomic scope" value="Bacteria"/>
</dbReference>
<proteinExistence type="predicted"/>